<dbReference type="OrthoDB" id="5919637at2759"/>
<dbReference type="InterPro" id="IPR001132">
    <property type="entry name" value="SMAD_dom_Dwarfin-type"/>
</dbReference>
<evidence type="ECO:0000256" key="4">
    <source>
        <dbReference type="ARBA" id="ARBA00022737"/>
    </source>
</evidence>
<dbReference type="GO" id="GO:0030016">
    <property type="term" value="C:myofibril"/>
    <property type="evidence" value="ECO:0007669"/>
    <property type="project" value="UniProtKB-SubCell"/>
</dbReference>
<dbReference type="Proteomes" id="UP000054995">
    <property type="component" value="Unassembled WGS sequence"/>
</dbReference>
<dbReference type="InterPro" id="IPR056701">
    <property type="entry name" value="DUF7799"/>
</dbReference>
<dbReference type="CDD" id="cd00096">
    <property type="entry name" value="Ig"/>
    <property type="match status" value="4"/>
</dbReference>
<evidence type="ECO:0000256" key="6">
    <source>
        <dbReference type="ARBA" id="ARBA00022840"/>
    </source>
</evidence>
<dbReference type="Pfam" id="PF00435">
    <property type="entry name" value="Spectrin"/>
    <property type="match status" value="2"/>
</dbReference>
<feature type="domain" description="Ig-like" evidence="10">
    <location>
        <begin position="2737"/>
        <end position="2828"/>
    </location>
</feature>
<dbReference type="SMART" id="SM00409">
    <property type="entry name" value="IG"/>
    <property type="match status" value="15"/>
</dbReference>
<feature type="domain" description="Ig-like" evidence="10">
    <location>
        <begin position="1767"/>
        <end position="1862"/>
    </location>
</feature>
<dbReference type="SUPFAM" id="SSF48726">
    <property type="entry name" value="Immunoglobulin"/>
    <property type="match status" value="15"/>
</dbReference>
<dbReference type="SMART" id="SM00408">
    <property type="entry name" value="IGc2"/>
    <property type="match status" value="15"/>
</dbReference>
<dbReference type="PROSITE" id="PS50835">
    <property type="entry name" value="IG_LIKE"/>
    <property type="match status" value="14"/>
</dbReference>
<protein>
    <submittedName>
        <fullName evidence="12">Titin</fullName>
    </submittedName>
</protein>
<evidence type="ECO:0000313" key="13">
    <source>
        <dbReference type="Proteomes" id="UP000054995"/>
    </source>
</evidence>
<evidence type="ECO:0000256" key="3">
    <source>
        <dbReference type="ARBA" id="ARBA00022490"/>
    </source>
</evidence>
<feature type="domain" description="Ig-like" evidence="10">
    <location>
        <begin position="1315"/>
        <end position="1406"/>
    </location>
</feature>
<dbReference type="Gene3D" id="1.20.58.60">
    <property type="match status" value="3"/>
</dbReference>
<dbReference type="InterPro" id="IPR013098">
    <property type="entry name" value="Ig_I-set"/>
</dbReference>
<dbReference type="InterPro" id="IPR018159">
    <property type="entry name" value="Spectrin/alpha-actinin"/>
</dbReference>
<dbReference type="Pfam" id="PF25075">
    <property type="entry name" value="DUF7799"/>
    <property type="match status" value="1"/>
</dbReference>
<feature type="coiled-coil region" evidence="9">
    <location>
        <begin position="898"/>
        <end position="925"/>
    </location>
</feature>
<keyword evidence="13" id="KW-1185">Reference proteome</keyword>
<dbReference type="GO" id="GO:0060298">
    <property type="term" value="P:positive regulation of sarcomere organization"/>
    <property type="evidence" value="ECO:0007669"/>
    <property type="project" value="UniProtKB-ARBA"/>
</dbReference>
<dbReference type="GO" id="GO:0045989">
    <property type="term" value="P:positive regulation of striated muscle contraction"/>
    <property type="evidence" value="ECO:0007669"/>
    <property type="project" value="UniProtKB-ARBA"/>
</dbReference>
<evidence type="ECO:0000256" key="2">
    <source>
        <dbReference type="ARBA" id="ARBA00006692"/>
    </source>
</evidence>
<keyword evidence="6" id="KW-0067">ATP-binding</keyword>
<feature type="domain" description="Ig-like" evidence="10">
    <location>
        <begin position="1515"/>
        <end position="1617"/>
    </location>
</feature>
<evidence type="ECO:0000259" key="11">
    <source>
        <dbReference type="PROSITE" id="PS51076"/>
    </source>
</evidence>
<feature type="domain" description="Ig-like" evidence="10">
    <location>
        <begin position="2187"/>
        <end position="2277"/>
    </location>
</feature>
<sequence>MDSDSYKAEQENNIPSRASTTTISSIAIKAGETTRLVLAVLQSGDDIHIEVDNMVPSMLDIGQTFEEAAKLQQQHLELIKKLQAKQSNIEELLSKADSLVAQKSGSESIVYEAMADSLGTAWKDLNKQIQIRAQLLEQAVEFYGWVNKFHEIADLIEHFYSKLANTDINQEMTTQKLIHKHENISTELLETLIDVMTCGERVIERLREVGHLVQNTERIRETLNACELVEDAMLRAGERAQKLNEIWEQKKLQLGWSIQANHVFQKLKELEKWVKEKRDRLRKNDLGDSEMSSEYLLKDCLEIMEEAKPINESMAELKCQLDQLVGKGYNEAAELKADLENLSHRFNNICQQLENRKQLLQMAVCFFSSAATASKDLNKIEQEVRSMSLSKRSDKFSQLQMELVVRANSCAGPAIALGRTLLQRVSNSDSGVSGVIAKVEELDERLSFIKGLCKVYQEETDVRDQFYSDFMSKYNELYSWLAARNELMQNTFATFGSTQTAVMDFLDRHRQFKVEFQNKYPSYEAFLTESSHINERLKEEYGMQIRQLSSDVQSLWNKLQTAIEIRLRLGEIFLTFLKQVDQLKLDLNGMKLKLKFTDLDGSSVIDNLWPSAVHVQQQIQGTVERFAQESSSLAGDPNLDVKMCLAYMEAEMAKLTEEMRLIADMFKEYQDRQAQKKDILQKWASLKEDTDKFIDWIKQLQQQAADLFCVFDAMPDQVLADHEQILERILPQMKQAHEDLTSRLLKSESIASKSGTDSDCELVISRFVQSQQLLQNAIYHYEVFCALTTTFYRNLSQIDEWIEKLTSEFDVSRAQSEHIDVIERCLSDRKAALQTLGELLSMVNKEGEEIMRKAKQQNVPAEIRNECKKIRQVLEIRQRRFKELKDYDTHWILKAKEIQAIHEEIAQVERILLDLRSELDDISQTMAKHPKLFENCIRDFDSFMTKFKMTEDRVRNIFARLELEQSLSADLANDSKRLQDLCSELEQEVQRFEKNLAPASAYWKLVEETEIWIQEITEYIIEVRQRSAHCRTAEQVKQLSDDFDRHIKEQKAKQEERLKKIKESAKILHGEQWDNGIERYVKQYKEIIDSLSVVKSQLSNLKEEYIRKEKEIAALQAPYFTKLLESAMVQEGDKVELVCEVRGFPIPEVVWTKEGVAIEEDETLTISRSGNVCKLLIKEASSLHSAEFSCQASSTAGTCTTSCVLQVKEKPKIVLIPPVFTKPLESATIQIGDFHKFNCHYTGYPAPSISWYKNGQPISSNENYEITFSECQTSLLIRKSTKLDNAEFSCVANNEAGEATTTSSLCIQSQPEGKPPVFITPLQDLVAKAGDKLVLECRVTGEPVPQLTWKFNDHVIEAGADFEIIHDSNIASLIIKQCTSLHGGTYSVIAHNTAGQATTACVIKVTETVTEQKSQEHVKPYLVQALKSITVTDSLPTEFCCAFEPSRDINIVWYKDGQQVKRTPRVEMLRQDSQCMLLISETRASDAGEYRCQATNAAGKADTRCYLTVQRKWIPRFNQSLKLHQYRNQFTTLRILCKKLATRQLSMVVRAVGMPAPDIFWYKDGMPVTADRSIQILKDESGWHRLVIDPVSKHHMGLYKVVAKNSVGEASCDASLQVNDRPMQLSQTMTKTSTVTCLETHSITTKISSPPTILRPLQDVYQSVGGCVILECVAVGTPKPKATWLFNDEPIKADQWNEISTSGDKYTLRVSGLKADQFGRYKLVLENEAGFSQTAANILCEKEKETKISEEKEISMLTTSESTAQPPHFVQPLVSSMVTESDKVYFEGIVQAALKSNHAGIPKPKISWLKDGVKLDDSNVSISQNGNQVRCCIEKATLEHSGRYTCQAENLAGIAISSAVLSVKVRAVAPDFVHRLVSCEKVEGDALRWEAQVSGIPEPQVCWLRNNEPIKDRTDMQLLKLPCGVHILQMPCLKISDAAKFTIVAVNCAGEARSTADLLVRKQSDAPSVLAHQTRVIEQRVELGQERMGYRAGPLTPNSIVSTPIEALRRRQISYHMIYLFAKCEAKQSKARFRCSLPPLANQSFEKQMQGGMPFKRPLGTYSGKQQPPSFIRPLQNKRSVVGQQVILECQLEGQPDPVIKWLKDGQNVTNCPDYQIFQEGNKFKLIIPSVQMADAGRFDCQAINAAGSKSSSCILIVAPPPSPGERQFMTAPSPRPPPTPVGPAAPYVVKELKHQMLKIGSSARFECRITAFPAAEITWLKNGKPITNTSKYKIDNDPDSGICSLTIAMMFAEDVGQYSCSARNAHGQAVTSAEILYKDKYNEWLQEEQIKITQEKKRSMMEELDNAVQQPRKQKGTFYTPHSQRLLEQLYTEEKVETDIKINESESSVENIPFQGVPQPPQVIRPLQPVSIIEGQKAELTCQIKGNPTPKVRWMKNGVLVQNSQRLQTSYNGTVATLIIKITFAEDAGLYTLVAENQFGKTNQSANIQILTHNSVNGVVHRGNNAAEQHKLSRDLAVTPDLLGQGRQKPIFEQPLCDIQVAENQNVRFDVRISGRPYPNIQWLKNGVLLQHGHRYKLLSSQNDLNTLIIYMATVEDSGTYTCVATNESGQAQCGCELTVKAHSQGSAAHFTEKFNSLIVHPGDSVELKCSAMGQPRPTYHWYKDDEELIPGQCPYDIVNMPNCTRLRINNVRLDDSGCFQCNAVNMYGTAIHKAPVKVQMKSSSQQITAFPRDSASDQALIAAATPELATIRHRQRAAGLSNAAWFAEAVSDEPPKIIGLSADHLSLLEGQLAHVEVRFQPENDQNLKVVWFKDDLPLEQKARLMFNIEAGRASFDIDYVQLSDGGLYKCLVVNQKGKAEATFTISVTELPEVEFNESHNFRENFSSKVRPNFVHELKNVENVEGRSVRFEAKLVPTKDPSLKVDWFFNGQPLRLGNRLQVLQEFGLVSLCISTVSVADAGLYTCRAKNLIGVSESSATLIVKTYETGNYKNADNTPGYIADVDIADVEEDWCKIPYFEVNLRGGTVKEGGRILLDGKVSPARDPYMRIDWFKDGKPL</sequence>
<dbReference type="GO" id="GO:0040017">
    <property type="term" value="P:positive regulation of locomotion"/>
    <property type="evidence" value="ECO:0007669"/>
    <property type="project" value="UniProtKB-ARBA"/>
</dbReference>
<dbReference type="FunFam" id="2.60.40.10:FF:000032">
    <property type="entry name" value="palladin isoform X1"/>
    <property type="match status" value="2"/>
</dbReference>
<keyword evidence="9" id="KW-0175">Coiled coil</keyword>
<dbReference type="FunFam" id="2.60.40.10:FF:000962">
    <property type="entry name" value="titin isoform X1"/>
    <property type="match status" value="1"/>
</dbReference>
<keyword evidence="4" id="KW-0677">Repeat</keyword>
<feature type="domain" description="Ig-like" evidence="10">
    <location>
        <begin position="1211"/>
        <end position="1306"/>
    </location>
</feature>
<dbReference type="EMBL" id="JYDT01000009">
    <property type="protein sequence ID" value="KRY92033.1"/>
    <property type="molecule type" value="Genomic_DNA"/>
</dbReference>
<keyword evidence="8" id="KW-0393">Immunoglobulin domain</keyword>
<dbReference type="PANTHER" id="PTHR47633:SF4">
    <property type="entry name" value="MYOPALLADIN ISOFORM X1"/>
    <property type="match status" value="1"/>
</dbReference>
<feature type="coiled-coil region" evidence="9">
    <location>
        <begin position="68"/>
        <end position="102"/>
    </location>
</feature>
<proteinExistence type="inferred from homology"/>
<evidence type="ECO:0000256" key="7">
    <source>
        <dbReference type="ARBA" id="ARBA00023157"/>
    </source>
</evidence>
<evidence type="ECO:0000313" key="12">
    <source>
        <dbReference type="EMBL" id="KRY92033.1"/>
    </source>
</evidence>
<evidence type="ECO:0000256" key="9">
    <source>
        <dbReference type="SAM" id="Coils"/>
    </source>
</evidence>
<evidence type="ECO:0000256" key="8">
    <source>
        <dbReference type="ARBA" id="ARBA00023319"/>
    </source>
</evidence>
<comment type="caution">
    <text evidence="12">The sequence shown here is derived from an EMBL/GenBank/DDBJ whole genome shotgun (WGS) entry which is preliminary data.</text>
</comment>
<feature type="coiled-coil region" evidence="9">
    <location>
        <begin position="968"/>
        <end position="995"/>
    </location>
</feature>
<feature type="domain" description="Ig-like" evidence="10">
    <location>
        <begin position="2362"/>
        <end position="2450"/>
    </location>
</feature>
<dbReference type="FunFam" id="2.60.40.10:FF:000080">
    <property type="entry name" value="Myosin light chain kinase, smooth muscle"/>
    <property type="match status" value="2"/>
</dbReference>
<organism evidence="12 13">
    <name type="scientific">Trichinella pseudospiralis</name>
    <name type="common">Parasitic roundworm</name>
    <dbReference type="NCBI Taxonomy" id="6337"/>
    <lineage>
        <taxon>Eukaryota</taxon>
        <taxon>Metazoa</taxon>
        <taxon>Ecdysozoa</taxon>
        <taxon>Nematoda</taxon>
        <taxon>Enoplea</taxon>
        <taxon>Dorylaimia</taxon>
        <taxon>Trichinellida</taxon>
        <taxon>Trichinellidae</taxon>
        <taxon>Trichinella</taxon>
    </lineage>
</organism>
<name>A0A0V1G1J2_TRIPS</name>
<dbReference type="InterPro" id="IPR036179">
    <property type="entry name" value="Ig-like_dom_sf"/>
</dbReference>
<dbReference type="InterPro" id="IPR007110">
    <property type="entry name" value="Ig-like_dom"/>
</dbReference>
<evidence type="ECO:0000256" key="1">
    <source>
        <dbReference type="ARBA" id="ARBA00004657"/>
    </source>
</evidence>
<dbReference type="SUPFAM" id="SSF46966">
    <property type="entry name" value="Spectrin repeat"/>
    <property type="match status" value="3"/>
</dbReference>
<reference evidence="12 13" key="1">
    <citation type="submission" date="2015-01" db="EMBL/GenBank/DDBJ databases">
        <title>Evolution of Trichinella species and genotypes.</title>
        <authorList>
            <person name="Korhonen P.K."/>
            <person name="Edoardo P."/>
            <person name="Giuseppe L.R."/>
            <person name="Gasser R.B."/>
        </authorList>
    </citation>
    <scope>NUCLEOTIDE SEQUENCE [LARGE SCALE GENOMIC DNA]</scope>
    <source>
        <strain evidence="12">ISS470</strain>
    </source>
</reference>
<dbReference type="PROSITE" id="PS51076">
    <property type="entry name" value="MH2"/>
    <property type="match status" value="1"/>
</dbReference>
<dbReference type="PANTHER" id="PTHR47633">
    <property type="entry name" value="IMMUNOGLOBULIN"/>
    <property type="match status" value="1"/>
</dbReference>
<comment type="similarity">
    <text evidence="2">Belongs to the protein kinase superfamily. CAMK Ser/Thr protein kinase family.</text>
</comment>
<dbReference type="InterPro" id="IPR003598">
    <property type="entry name" value="Ig_sub2"/>
</dbReference>
<dbReference type="FunFam" id="2.60.40.10:FF:000612">
    <property type="entry name" value="palladin isoform X1"/>
    <property type="match status" value="1"/>
</dbReference>
<dbReference type="Pfam" id="PF07679">
    <property type="entry name" value="I-set"/>
    <property type="match status" value="15"/>
</dbReference>
<feature type="domain" description="Ig-like" evidence="10">
    <location>
        <begin position="1650"/>
        <end position="1755"/>
    </location>
</feature>
<evidence type="ECO:0000256" key="5">
    <source>
        <dbReference type="ARBA" id="ARBA00022741"/>
    </source>
</evidence>
<dbReference type="InterPro" id="IPR013783">
    <property type="entry name" value="Ig-like_fold"/>
</dbReference>
<evidence type="ECO:0000259" key="10">
    <source>
        <dbReference type="PROSITE" id="PS50835"/>
    </source>
</evidence>
<accession>A0A0V1G1J2</accession>
<dbReference type="SMART" id="SM00150">
    <property type="entry name" value="SPEC"/>
    <property type="match status" value="3"/>
</dbReference>
<keyword evidence="3" id="KW-0963">Cytoplasm</keyword>
<feature type="coiled-coil region" evidence="9">
    <location>
        <begin position="1051"/>
        <end position="1111"/>
    </location>
</feature>
<feature type="domain" description="Ig-like" evidence="10">
    <location>
        <begin position="2590"/>
        <end position="2681"/>
    </location>
</feature>
<dbReference type="Gene3D" id="2.60.40.10">
    <property type="entry name" value="Immunoglobulins"/>
    <property type="match status" value="15"/>
</dbReference>
<dbReference type="GO" id="GO:0005524">
    <property type="term" value="F:ATP binding"/>
    <property type="evidence" value="ECO:0007669"/>
    <property type="project" value="UniProtKB-KW"/>
</dbReference>
<dbReference type="InterPro" id="IPR002017">
    <property type="entry name" value="Spectrin_repeat"/>
</dbReference>
<dbReference type="FunFam" id="2.60.40.10:FF:000425">
    <property type="entry name" value="Myosin light chain kinase"/>
    <property type="match status" value="1"/>
</dbReference>
<dbReference type="InterPro" id="IPR003599">
    <property type="entry name" value="Ig_sub"/>
</dbReference>
<comment type="subcellular location">
    <subcellularLocation>
        <location evidence="1">Cytoplasm</location>
        <location evidence="1">Myofibril</location>
    </subcellularLocation>
</comment>
<feature type="domain" description="MH2" evidence="11">
    <location>
        <begin position="2974"/>
        <end position="3020"/>
    </location>
</feature>
<dbReference type="FunFam" id="2.60.40.10:FF:000107">
    <property type="entry name" value="Myosin, light chain kinase a"/>
    <property type="match status" value="4"/>
</dbReference>
<feature type="domain" description="Ig-like" evidence="10">
    <location>
        <begin position="2853"/>
        <end position="2943"/>
    </location>
</feature>
<dbReference type="GO" id="GO:0006355">
    <property type="term" value="P:regulation of DNA-templated transcription"/>
    <property type="evidence" value="ECO:0007669"/>
    <property type="project" value="InterPro"/>
</dbReference>
<gene>
    <name evidence="12" type="primary">unc-89</name>
    <name evidence="12" type="ORF">T4D_15622</name>
</gene>
<feature type="domain" description="Ig-like" evidence="10">
    <location>
        <begin position="2491"/>
        <end position="2580"/>
    </location>
</feature>
<dbReference type="CDD" id="cd00176">
    <property type="entry name" value="SPEC"/>
    <property type="match status" value="2"/>
</dbReference>
<feature type="domain" description="Ig-like" evidence="10">
    <location>
        <begin position="1118"/>
        <end position="1206"/>
    </location>
</feature>
<dbReference type="FunFam" id="2.60.40.10:FF:000145">
    <property type="entry name" value="Myosin light chain kinase, smooth muscle"/>
    <property type="match status" value="1"/>
</dbReference>
<keyword evidence="7" id="KW-1015">Disulfide bond</keyword>
<feature type="domain" description="Ig-like" evidence="10">
    <location>
        <begin position="1420"/>
        <end position="1508"/>
    </location>
</feature>
<keyword evidence="5" id="KW-0547">Nucleotide-binding</keyword>
<feature type="domain" description="Ig-like" evidence="10">
    <location>
        <begin position="2069"/>
        <end position="2153"/>
    </location>
</feature>
<dbReference type="FunFam" id="2.60.40.10:FF:000147">
    <property type="entry name" value="Myosin light chain kinase"/>
    <property type="match status" value="1"/>
</dbReference>